<dbReference type="EMBL" id="CAIIXF020000012">
    <property type="protein sequence ID" value="CAH1800838.1"/>
    <property type="molecule type" value="Genomic_DNA"/>
</dbReference>
<evidence type="ECO:0000313" key="1">
    <source>
        <dbReference type="EMBL" id="CAH1800838.1"/>
    </source>
</evidence>
<evidence type="ECO:0000313" key="2">
    <source>
        <dbReference type="Proteomes" id="UP000749559"/>
    </source>
</evidence>
<feature type="non-terminal residue" evidence="1">
    <location>
        <position position="1"/>
    </location>
</feature>
<comment type="caution">
    <text evidence="1">The sequence shown here is derived from an EMBL/GenBank/DDBJ whole genome shotgun (WGS) entry which is preliminary data.</text>
</comment>
<dbReference type="AlphaFoldDB" id="A0A8J1YBQ9"/>
<dbReference type="Gene3D" id="3.90.550.20">
    <property type="match status" value="1"/>
</dbReference>
<gene>
    <name evidence="1" type="ORF">OFUS_LOCUS24676</name>
</gene>
<proteinExistence type="predicted"/>
<name>A0A8J1YBQ9_OWEFU</name>
<accession>A0A8J1YBQ9</accession>
<organism evidence="1 2">
    <name type="scientific">Owenia fusiformis</name>
    <name type="common">Polychaete worm</name>
    <dbReference type="NCBI Taxonomy" id="6347"/>
    <lineage>
        <taxon>Eukaryota</taxon>
        <taxon>Metazoa</taxon>
        <taxon>Spiralia</taxon>
        <taxon>Lophotrochozoa</taxon>
        <taxon>Annelida</taxon>
        <taxon>Polychaeta</taxon>
        <taxon>Sedentaria</taxon>
        <taxon>Canalipalpata</taxon>
        <taxon>Sabellida</taxon>
        <taxon>Oweniida</taxon>
        <taxon>Oweniidae</taxon>
        <taxon>Owenia</taxon>
    </lineage>
</organism>
<dbReference type="SUPFAM" id="SSF53448">
    <property type="entry name" value="Nucleotide-diphospho-sugar transferases"/>
    <property type="match status" value="1"/>
</dbReference>
<sequence>EYGGVYIDSDVIAIKSYRPLLKYDVTLSRNSEDQLANGMIFAKPRAPFLKIWHEAFKTYGYWKNGQNTYLFHSVQIPYNLSKIFPHLVHIEEWSLIGPKWFEYEQLFNGRYSWKDNYCIHVWKSKSTVPDGPERINNLRKHSTLREIIEYIWNDKAPI</sequence>
<reference evidence="1" key="1">
    <citation type="submission" date="2022-03" db="EMBL/GenBank/DDBJ databases">
        <authorList>
            <person name="Martin C."/>
        </authorList>
    </citation>
    <scope>NUCLEOTIDE SEQUENCE</scope>
</reference>
<dbReference type="PANTHER" id="PTHR46830:SF1">
    <property type="entry name" value="ALPHA-1,4-N-ACETYLGLUCOSAMINYLTRANSFERASE"/>
    <property type="match status" value="1"/>
</dbReference>
<dbReference type="Proteomes" id="UP000749559">
    <property type="component" value="Unassembled WGS sequence"/>
</dbReference>
<dbReference type="OrthoDB" id="6150660at2759"/>
<dbReference type="PANTHER" id="PTHR46830">
    <property type="entry name" value="TRANSFERASE, PUTATIVE-RELATED"/>
    <property type="match status" value="1"/>
</dbReference>
<dbReference type="InterPro" id="IPR029044">
    <property type="entry name" value="Nucleotide-diphossugar_trans"/>
</dbReference>
<protein>
    <submittedName>
        <fullName evidence="1">Uncharacterized protein</fullName>
    </submittedName>
</protein>
<keyword evidence="2" id="KW-1185">Reference proteome</keyword>